<dbReference type="InterPro" id="IPR036291">
    <property type="entry name" value="NAD(P)-bd_dom_sf"/>
</dbReference>
<gene>
    <name evidence="2" type="ORF">KGQ19_07160</name>
</gene>
<name>A0ABS5KKS2_9ACTN</name>
<sequence>MTILVTGASGGVGLDVMKQLGAEGRTVRAMSRRPLIVDLPDDVENFIGDPTNEGALEAALEGVDAVFVNSVFLNDIETARRVAGVLGRSLVERAVLLSSSCVLTRRELVFANFLRDVMDEFRSVFPNLVSVHPGQFASNALRWRDMVREGVVGHPFGDIRVPIIDPHDIAAVVKLCLIEDRFQGERIEITGSDCITPREMVKEISDMLGREIRYVEISAAQARENLSKGMSPDRLDYFLAMTGSPKPEEQRVLPAVENLTGSRPRSFATWLAANIDSFR</sequence>
<evidence type="ECO:0000259" key="1">
    <source>
        <dbReference type="Pfam" id="PF13460"/>
    </source>
</evidence>
<protein>
    <submittedName>
        <fullName evidence="2">NAD(P)H-binding protein</fullName>
    </submittedName>
</protein>
<dbReference type="Proteomes" id="UP000730482">
    <property type="component" value="Unassembled WGS sequence"/>
</dbReference>
<dbReference type="PANTHER" id="PTHR43162">
    <property type="match status" value="1"/>
</dbReference>
<keyword evidence="3" id="KW-1185">Reference proteome</keyword>
<feature type="domain" description="NAD(P)-binding" evidence="1">
    <location>
        <begin position="7"/>
        <end position="113"/>
    </location>
</feature>
<dbReference type="PANTHER" id="PTHR43162:SF1">
    <property type="entry name" value="PRESTALK A DIFFERENTIATION PROTEIN A"/>
    <property type="match status" value="1"/>
</dbReference>
<dbReference type="InterPro" id="IPR051604">
    <property type="entry name" value="Ergot_Alk_Oxidoreductase"/>
</dbReference>
<accession>A0ABS5KKS2</accession>
<evidence type="ECO:0000313" key="2">
    <source>
        <dbReference type="EMBL" id="MBS2546643.1"/>
    </source>
</evidence>
<dbReference type="SUPFAM" id="SSF51735">
    <property type="entry name" value="NAD(P)-binding Rossmann-fold domains"/>
    <property type="match status" value="1"/>
</dbReference>
<organism evidence="2 3">
    <name type="scientific">Catenulispora pinistramenti</name>
    <dbReference type="NCBI Taxonomy" id="2705254"/>
    <lineage>
        <taxon>Bacteria</taxon>
        <taxon>Bacillati</taxon>
        <taxon>Actinomycetota</taxon>
        <taxon>Actinomycetes</taxon>
        <taxon>Catenulisporales</taxon>
        <taxon>Catenulisporaceae</taxon>
        <taxon>Catenulispora</taxon>
    </lineage>
</organism>
<dbReference type="RefSeq" id="WP_212008289.1">
    <property type="nucleotide sequence ID" value="NZ_JAAFYZ010000016.1"/>
</dbReference>
<evidence type="ECO:0000313" key="3">
    <source>
        <dbReference type="Proteomes" id="UP000730482"/>
    </source>
</evidence>
<dbReference type="EMBL" id="JAAFYZ010000016">
    <property type="protein sequence ID" value="MBS2546643.1"/>
    <property type="molecule type" value="Genomic_DNA"/>
</dbReference>
<dbReference type="Gene3D" id="3.40.50.720">
    <property type="entry name" value="NAD(P)-binding Rossmann-like Domain"/>
    <property type="match status" value="1"/>
</dbReference>
<comment type="caution">
    <text evidence="2">The sequence shown here is derived from an EMBL/GenBank/DDBJ whole genome shotgun (WGS) entry which is preliminary data.</text>
</comment>
<dbReference type="Pfam" id="PF13460">
    <property type="entry name" value="NAD_binding_10"/>
    <property type="match status" value="1"/>
</dbReference>
<dbReference type="InterPro" id="IPR016040">
    <property type="entry name" value="NAD(P)-bd_dom"/>
</dbReference>
<proteinExistence type="predicted"/>
<reference evidence="2 3" key="1">
    <citation type="submission" date="2020-02" db="EMBL/GenBank/DDBJ databases">
        <title>Acidophilic actinobacteria isolated from forest soil.</title>
        <authorList>
            <person name="Golinska P."/>
        </authorList>
    </citation>
    <scope>NUCLEOTIDE SEQUENCE [LARGE SCALE GENOMIC DNA]</scope>
    <source>
        <strain evidence="2 3">NL8</strain>
    </source>
</reference>